<protein>
    <recommendedName>
        <fullName evidence="10">Porin</fullName>
    </recommendedName>
</protein>
<evidence type="ECO:0000313" key="11">
    <source>
        <dbReference type="EMBL" id="MDQ0392712.1"/>
    </source>
</evidence>
<dbReference type="Pfam" id="PF02530">
    <property type="entry name" value="Porin_2"/>
    <property type="match status" value="1"/>
</dbReference>
<evidence type="ECO:0000256" key="2">
    <source>
        <dbReference type="ARBA" id="ARBA00022448"/>
    </source>
</evidence>
<comment type="caution">
    <text evidence="11">The sequence shown here is derived from an EMBL/GenBank/DDBJ whole genome shotgun (WGS) entry which is preliminary data.</text>
</comment>
<name>A0ABU0FDM1_9HYPH</name>
<keyword evidence="5 10" id="KW-0732">Signal</keyword>
<evidence type="ECO:0000256" key="3">
    <source>
        <dbReference type="ARBA" id="ARBA00022452"/>
    </source>
</evidence>
<keyword evidence="12" id="KW-1185">Reference proteome</keyword>
<keyword evidence="9 10" id="KW-0998">Cell outer membrane</keyword>
<keyword evidence="7 10" id="KW-0626">Porin</keyword>
<organism evidence="11 12">
    <name type="scientific">Labrys monachus</name>
    <dbReference type="NCBI Taxonomy" id="217067"/>
    <lineage>
        <taxon>Bacteria</taxon>
        <taxon>Pseudomonadati</taxon>
        <taxon>Pseudomonadota</taxon>
        <taxon>Alphaproteobacteria</taxon>
        <taxon>Hyphomicrobiales</taxon>
        <taxon>Xanthobacteraceae</taxon>
        <taxon>Labrys</taxon>
    </lineage>
</organism>
<feature type="signal peptide" evidence="10">
    <location>
        <begin position="1"/>
        <end position="22"/>
    </location>
</feature>
<evidence type="ECO:0000256" key="5">
    <source>
        <dbReference type="ARBA" id="ARBA00022729"/>
    </source>
</evidence>
<evidence type="ECO:0000256" key="7">
    <source>
        <dbReference type="ARBA" id="ARBA00023114"/>
    </source>
</evidence>
<dbReference type="Proteomes" id="UP001237448">
    <property type="component" value="Unassembled WGS sequence"/>
</dbReference>
<evidence type="ECO:0000256" key="9">
    <source>
        <dbReference type="ARBA" id="ARBA00023237"/>
    </source>
</evidence>
<accession>A0ABU0FDM1</accession>
<evidence type="ECO:0000256" key="8">
    <source>
        <dbReference type="ARBA" id="ARBA00023136"/>
    </source>
</evidence>
<keyword evidence="8 10" id="KW-0472">Membrane</keyword>
<dbReference type="EMBL" id="JAUSVK010000001">
    <property type="protein sequence ID" value="MDQ0392712.1"/>
    <property type="molecule type" value="Genomic_DNA"/>
</dbReference>
<dbReference type="PROSITE" id="PS51257">
    <property type="entry name" value="PROKAR_LIPOPROTEIN"/>
    <property type="match status" value="1"/>
</dbReference>
<keyword evidence="4 10" id="KW-0812">Transmembrane</keyword>
<evidence type="ECO:0000256" key="4">
    <source>
        <dbReference type="ARBA" id="ARBA00022692"/>
    </source>
</evidence>
<comment type="similarity">
    <text evidence="1 10">Belongs to the alphaproteobacteria porin family.</text>
</comment>
<gene>
    <name evidence="11" type="ORF">J3R73_002504</name>
</gene>
<evidence type="ECO:0000256" key="10">
    <source>
        <dbReference type="RuleBase" id="RU364005"/>
    </source>
</evidence>
<comment type="function">
    <text evidence="10">Forms passive diffusion pores that allow small molecular weight hydrophilic materials across the outer membrane.</text>
</comment>
<proteinExistence type="inferred from homology"/>
<dbReference type="InterPro" id="IPR003684">
    <property type="entry name" value="Porin_alphabac"/>
</dbReference>
<keyword evidence="6 10" id="KW-0406">Ion transport</keyword>
<evidence type="ECO:0000256" key="1">
    <source>
        <dbReference type="ARBA" id="ARBA00009521"/>
    </source>
</evidence>
<sequence>MRSKAVLLGAAASLATACAAHAADLPMEKAAPAEYVKVCSQFGPEFFYIPGTDTCLKISGNIRADYGFNTATNSNRQAGQSNRATNQTAFQGRFQLGFDARTDTDYGLLRSFILIDVLTGTTGSQQWQTGFNSTASSTFYVDKAYIQFGGLTAGYAESFYSFYDNYFGDTYFAPYFGSGIFTQNLLAYTAQFGGGLSATVSMEDPGSGRGGFGGADGALVNGGTKMPNFVANVLYDSAWGKAQVMGAIHEADALGLSSGETKYGYAFGAGLSVNLPVMTGAYVALEGDYGNGASAFTGVRNNQFSPAGAPNAYDADIVAGGGTKTTTSWALTGEAGVNLTPQLKAMIFGSYGRYNAPSGALDDGDFTSYVAGGQLEYEIVKNMSIGAEVSYVGTNAKGLAQVMLADGEELAKQKTNALVAGVRLKRTF</sequence>
<dbReference type="RefSeq" id="WP_307427001.1">
    <property type="nucleotide sequence ID" value="NZ_JAUSVK010000001.1"/>
</dbReference>
<keyword evidence="2 10" id="KW-0813">Transport</keyword>
<comment type="subcellular location">
    <subcellularLocation>
        <location evidence="10">Cell outer membrane</location>
        <topology evidence="10">Multi-pass membrane protein</topology>
    </subcellularLocation>
</comment>
<keyword evidence="3 10" id="KW-1134">Transmembrane beta strand</keyword>
<feature type="chain" id="PRO_5045007891" description="Porin" evidence="10">
    <location>
        <begin position="23"/>
        <end position="428"/>
    </location>
</feature>
<evidence type="ECO:0000313" key="12">
    <source>
        <dbReference type="Proteomes" id="UP001237448"/>
    </source>
</evidence>
<reference evidence="11 12" key="1">
    <citation type="submission" date="2023-07" db="EMBL/GenBank/DDBJ databases">
        <title>Genomic Encyclopedia of Type Strains, Phase IV (KMG-IV): sequencing the most valuable type-strain genomes for metagenomic binning, comparative biology and taxonomic classification.</title>
        <authorList>
            <person name="Goeker M."/>
        </authorList>
    </citation>
    <scope>NUCLEOTIDE SEQUENCE [LARGE SCALE GENOMIC DNA]</scope>
    <source>
        <strain evidence="11 12">DSM 5896</strain>
    </source>
</reference>
<comment type="domain">
    <text evidence="10">Consists of 16-stranded beta-barrel sheets, with large surface-exposed loops, that form a transmembrane pore at the center of each barrel. The pore is partially ocluded by a peptide loop that folds into the pore lumen.</text>
</comment>
<dbReference type="SUPFAM" id="SSF56935">
    <property type="entry name" value="Porins"/>
    <property type="match status" value="1"/>
</dbReference>
<evidence type="ECO:0000256" key="6">
    <source>
        <dbReference type="ARBA" id="ARBA00023065"/>
    </source>
</evidence>